<dbReference type="EMBL" id="PGCI01000113">
    <property type="protein sequence ID" value="PLW39590.1"/>
    <property type="molecule type" value="Genomic_DNA"/>
</dbReference>
<dbReference type="AlphaFoldDB" id="A0A2N5UPA5"/>
<evidence type="ECO:0000313" key="2">
    <source>
        <dbReference type="EMBL" id="PLW39590.1"/>
    </source>
</evidence>
<name>A0A2N5UPA5_9BASI</name>
<dbReference type="PANTHER" id="PTHR33246">
    <property type="entry name" value="CCHC-TYPE DOMAIN-CONTAINING PROTEIN"/>
    <property type="match status" value="1"/>
</dbReference>
<evidence type="ECO:0000256" key="1">
    <source>
        <dbReference type="SAM" id="MobiDB-lite"/>
    </source>
</evidence>
<protein>
    <submittedName>
        <fullName evidence="2">Uncharacterized protein</fullName>
    </submittedName>
</protein>
<accession>A0A2N5UPA5</accession>
<proteinExistence type="predicted"/>
<dbReference type="PANTHER" id="PTHR33246:SF51">
    <property type="entry name" value="MYB_SANT-LIKE DOMAIN-CONTAINING PROTEIN"/>
    <property type="match status" value="1"/>
</dbReference>
<sequence length="239" mass="26002">MKKKYRAHASLTANSAESVPFSQDNHGKSLALEDFENICSYLETAQHLTNFFGDGTKTSANFSNTWPTIRNTKNFEEHNGVGVLDEQGPQTLAALLNGKCPCYSRMDAIFCEKPNVTPMFEFDHLHMLSRLPPNKHQSNGDGSNEEMALEETKHKETLDLLLVLPPTLNFELEAFPSQSSTTPATSPICCLAPNASAPNASGTSAALISQICQRISPSGDAPEEASLIHPARRQPNASS</sequence>
<evidence type="ECO:0000313" key="3">
    <source>
        <dbReference type="Proteomes" id="UP000235392"/>
    </source>
</evidence>
<reference evidence="2 3" key="1">
    <citation type="submission" date="2017-11" db="EMBL/GenBank/DDBJ databases">
        <title>De novo assembly and phasing of dikaryotic genomes from two isolates of Puccinia coronata f. sp. avenae, the causal agent of oat crown rust.</title>
        <authorList>
            <person name="Miller M.E."/>
            <person name="Zhang Y."/>
            <person name="Omidvar V."/>
            <person name="Sperschneider J."/>
            <person name="Schwessinger B."/>
            <person name="Raley C."/>
            <person name="Palmer J.M."/>
            <person name="Garnica D."/>
            <person name="Upadhyaya N."/>
            <person name="Rathjen J."/>
            <person name="Taylor J.M."/>
            <person name="Park R.F."/>
            <person name="Dodds P.N."/>
            <person name="Hirsch C.D."/>
            <person name="Kianian S.F."/>
            <person name="Figueroa M."/>
        </authorList>
    </citation>
    <scope>NUCLEOTIDE SEQUENCE [LARGE SCALE GENOMIC DNA]</scope>
    <source>
        <strain evidence="2">12SD80</strain>
    </source>
</reference>
<feature type="region of interest" description="Disordered" evidence="1">
    <location>
        <begin position="217"/>
        <end position="239"/>
    </location>
</feature>
<comment type="caution">
    <text evidence="2">The sequence shown here is derived from an EMBL/GenBank/DDBJ whole genome shotgun (WGS) entry which is preliminary data.</text>
</comment>
<dbReference type="Proteomes" id="UP000235392">
    <property type="component" value="Unassembled WGS sequence"/>
</dbReference>
<organism evidence="2 3">
    <name type="scientific">Puccinia coronata f. sp. avenae</name>
    <dbReference type="NCBI Taxonomy" id="200324"/>
    <lineage>
        <taxon>Eukaryota</taxon>
        <taxon>Fungi</taxon>
        <taxon>Dikarya</taxon>
        <taxon>Basidiomycota</taxon>
        <taxon>Pucciniomycotina</taxon>
        <taxon>Pucciniomycetes</taxon>
        <taxon>Pucciniales</taxon>
        <taxon>Pucciniaceae</taxon>
        <taxon>Puccinia</taxon>
    </lineage>
</organism>
<gene>
    <name evidence="2" type="ORF">PCASD_08786</name>
</gene>